<protein>
    <recommendedName>
        <fullName evidence="4">DUF2238 domain-containing protein</fullName>
    </recommendedName>
</protein>
<sequence>MALARILLISLIGFESLNFFGFLPYATYFSWIGLLVTSVGAMAVIEIIYYAFKRDGVVLPTLPYLISGISLWLDAVGDVAGLYGKFGWYDQSAHFMGGVAAMSVAITMFAQYRERHKISLFLMLFIAFSFVGLFGSFYEIEEYLEDRYYHGGQKRLGDGPDTANDLLVNLLGGIATGVAYAYSQRKK</sequence>
<evidence type="ECO:0000256" key="1">
    <source>
        <dbReference type="SAM" id="Phobius"/>
    </source>
</evidence>
<dbReference type="STRING" id="1798364.A3G54_00690"/>
<evidence type="ECO:0000313" key="3">
    <source>
        <dbReference type="Proteomes" id="UP000178894"/>
    </source>
</evidence>
<organism evidence="2 3">
    <name type="scientific">Candidatus Giovannonibacteria bacterium RIFCSPLOWO2_12_FULL_44_15</name>
    <dbReference type="NCBI Taxonomy" id="1798364"/>
    <lineage>
        <taxon>Bacteria</taxon>
        <taxon>Candidatus Giovannoniibacteriota</taxon>
    </lineage>
</organism>
<evidence type="ECO:0000313" key="2">
    <source>
        <dbReference type="EMBL" id="OGF93502.1"/>
    </source>
</evidence>
<dbReference type="Proteomes" id="UP000178894">
    <property type="component" value="Unassembled WGS sequence"/>
</dbReference>
<feature type="transmembrane region" description="Helical" evidence="1">
    <location>
        <begin position="166"/>
        <end position="183"/>
    </location>
</feature>
<feature type="transmembrane region" description="Helical" evidence="1">
    <location>
        <begin position="95"/>
        <end position="112"/>
    </location>
</feature>
<evidence type="ECO:0008006" key="4">
    <source>
        <dbReference type="Google" id="ProtNLM"/>
    </source>
</evidence>
<feature type="transmembrane region" description="Helical" evidence="1">
    <location>
        <begin position="64"/>
        <end position="83"/>
    </location>
</feature>
<dbReference type="InterPro" id="IPR014509">
    <property type="entry name" value="YjdF-like"/>
</dbReference>
<dbReference type="AlphaFoldDB" id="A0A1F5Y0A4"/>
<name>A0A1F5Y0A4_9BACT</name>
<gene>
    <name evidence="2" type="ORF">A3G54_00690</name>
</gene>
<keyword evidence="1" id="KW-0812">Transmembrane</keyword>
<keyword evidence="1" id="KW-1133">Transmembrane helix</keyword>
<feature type="transmembrane region" description="Helical" evidence="1">
    <location>
        <begin position="31"/>
        <end position="52"/>
    </location>
</feature>
<feature type="transmembrane region" description="Helical" evidence="1">
    <location>
        <begin position="7"/>
        <end position="25"/>
    </location>
</feature>
<feature type="transmembrane region" description="Helical" evidence="1">
    <location>
        <begin position="119"/>
        <end position="138"/>
    </location>
</feature>
<accession>A0A1F5Y0A4</accession>
<reference evidence="2 3" key="1">
    <citation type="journal article" date="2016" name="Nat. Commun.">
        <title>Thousands of microbial genomes shed light on interconnected biogeochemical processes in an aquifer system.</title>
        <authorList>
            <person name="Anantharaman K."/>
            <person name="Brown C.T."/>
            <person name="Hug L.A."/>
            <person name="Sharon I."/>
            <person name="Castelle C.J."/>
            <person name="Probst A.J."/>
            <person name="Thomas B.C."/>
            <person name="Singh A."/>
            <person name="Wilkins M.J."/>
            <person name="Karaoz U."/>
            <person name="Brodie E.L."/>
            <person name="Williams K.H."/>
            <person name="Hubbard S.S."/>
            <person name="Banfield J.F."/>
        </authorList>
    </citation>
    <scope>NUCLEOTIDE SEQUENCE [LARGE SCALE GENOMIC DNA]</scope>
</reference>
<proteinExistence type="predicted"/>
<comment type="caution">
    <text evidence="2">The sequence shown here is derived from an EMBL/GenBank/DDBJ whole genome shotgun (WGS) entry which is preliminary data.</text>
</comment>
<keyword evidence="1" id="KW-0472">Membrane</keyword>
<dbReference type="EMBL" id="MFIQ01000014">
    <property type="protein sequence ID" value="OGF93502.1"/>
    <property type="molecule type" value="Genomic_DNA"/>
</dbReference>
<dbReference type="Pfam" id="PF09997">
    <property type="entry name" value="DUF2238"/>
    <property type="match status" value="1"/>
</dbReference>